<evidence type="ECO:0000313" key="9">
    <source>
        <dbReference type="EMBL" id="KIL64417.1"/>
    </source>
</evidence>
<dbReference type="GO" id="GO:1902975">
    <property type="term" value="P:mitotic DNA replication initiation"/>
    <property type="evidence" value="ECO:0007669"/>
    <property type="project" value="TreeGrafter"/>
</dbReference>
<proteinExistence type="inferred from homology"/>
<dbReference type="PANTHER" id="PTHR22768">
    <property type="entry name" value="DNA REPLICATION COMPLEX GINS PROTEIN PSF3"/>
    <property type="match status" value="1"/>
</dbReference>
<keyword evidence="10" id="KW-1185">Reference proteome</keyword>
<dbReference type="Pfam" id="PF22466">
    <property type="entry name" value="PSF3_N"/>
    <property type="match status" value="1"/>
</dbReference>
<keyword evidence="5 6" id="KW-0539">Nucleus</keyword>
<dbReference type="Proteomes" id="UP000054549">
    <property type="component" value="Unassembled WGS sequence"/>
</dbReference>
<dbReference type="OrthoDB" id="10251744at2759"/>
<dbReference type="Gene3D" id="1.20.58.2050">
    <property type="match status" value="1"/>
</dbReference>
<dbReference type="InParanoid" id="A0A0C2WRW5"/>
<comment type="subcellular location">
    <subcellularLocation>
        <location evidence="1 6">Nucleus</location>
    </subcellularLocation>
</comment>
<dbReference type="AlphaFoldDB" id="A0A0C2WRW5"/>
<feature type="domain" description="DNA replication complex GINS protein PSF3 N-terminal" evidence="8">
    <location>
        <begin position="7"/>
        <end position="56"/>
    </location>
</feature>
<dbReference type="STRING" id="946122.A0A0C2WRW5"/>
<evidence type="ECO:0000256" key="3">
    <source>
        <dbReference type="ARBA" id="ARBA00015140"/>
    </source>
</evidence>
<dbReference type="SUPFAM" id="SSF160059">
    <property type="entry name" value="PriA/YqbF domain"/>
    <property type="match status" value="1"/>
</dbReference>
<dbReference type="InterPro" id="IPR055221">
    <property type="entry name" value="PSF3_N"/>
</dbReference>
<sequence>MDFNDYYSIDAILAENQKVQCKFKQKIPNMGHLGGGTERDITQNAKLQMPVWLSYIILYSGWADLVFPAPFAQRVHNALKAEPRSVRLSGLVGAGASWYMLGRMLMDIIQGSRAKELSEMMTEAFTARLMEVVDQAYHFANVGSMTGVSAAGTPQAFREGLDNTERELFLLARNSEKASKEWYDGGNHRAKPI</sequence>
<organism evidence="9 10">
    <name type="scientific">Amanita muscaria (strain Koide BX008)</name>
    <dbReference type="NCBI Taxonomy" id="946122"/>
    <lineage>
        <taxon>Eukaryota</taxon>
        <taxon>Fungi</taxon>
        <taxon>Dikarya</taxon>
        <taxon>Basidiomycota</taxon>
        <taxon>Agaricomycotina</taxon>
        <taxon>Agaricomycetes</taxon>
        <taxon>Agaricomycetidae</taxon>
        <taxon>Agaricales</taxon>
        <taxon>Pluteineae</taxon>
        <taxon>Amanitaceae</taxon>
        <taxon>Amanita</taxon>
    </lineage>
</organism>
<dbReference type="PANTHER" id="PTHR22768:SF0">
    <property type="entry name" value="DNA REPLICATION COMPLEX GINS PROTEIN PSF3"/>
    <property type="match status" value="1"/>
</dbReference>
<dbReference type="InterPro" id="IPR036224">
    <property type="entry name" value="GINS_bundle-like_dom_sf"/>
</dbReference>
<gene>
    <name evidence="9" type="ORF">M378DRAFT_192623</name>
</gene>
<dbReference type="InterPro" id="IPR010492">
    <property type="entry name" value="GINS_Psf3"/>
</dbReference>
<accession>A0A0C2WRW5</accession>
<name>A0A0C2WRW5_AMAMK</name>
<dbReference type="InterPro" id="IPR038437">
    <property type="entry name" value="GINS_Psf3_sf"/>
</dbReference>
<evidence type="ECO:0000256" key="4">
    <source>
        <dbReference type="ARBA" id="ARBA00022705"/>
    </source>
</evidence>
<comment type="function">
    <text evidence="6">The GINS complex plays an essential role in the initiation of DNA replication.</text>
</comment>
<dbReference type="CDD" id="cd21693">
    <property type="entry name" value="GINS_B_Psf3"/>
    <property type="match status" value="1"/>
</dbReference>
<evidence type="ECO:0000259" key="7">
    <source>
        <dbReference type="Pfam" id="PF05916"/>
    </source>
</evidence>
<evidence type="ECO:0000256" key="5">
    <source>
        <dbReference type="ARBA" id="ARBA00023242"/>
    </source>
</evidence>
<dbReference type="FunCoup" id="A0A0C2WRW5">
    <property type="interactions" value="191"/>
</dbReference>
<evidence type="ECO:0000259" key="8">
    <source>
        <dbReference type="Pfam" id="PF22466"/>
    </source>
</evidence>
<feature type="domain" description="GINS subunit" evidence="7">
    <location>
        <begin position="74"/>
        <end position="183"/>
    </location>
</feature>
<evidence type="ECO:0000313" key="10">
    <source>
        <dbReference type="Proteomes" id="UP000054549"/>
    </source>
</evidence>
<dbReference type="HOGENOM" id="CLU_081646_3_0_1"/>
<dbReference type="EMBL" id="KN818249">
    <property type="protein sequence ID" value="KIL64417.1"/>
    <property type="molecule type" value="Genomic_DNA"/>
</dbReference>
<comment type="subunit">
    <text evidence="6">Component of the GINS complex.</text>
</comment>
<evidence type="ECO:0000256" key="1">
    <source>
        <dbReference type="ARBA" id="ARBA00004123"/>
    </source>
</evidence>
<protein>
    <recommendedName>
        <fullName evidence="3 6">DNA replication complex GINS protein PSF3</fullName>
    </recommendedName>
</protein>
<dbReference type="InterPro" id="IPR021151">
    <property type="entry name" value="GINS_A"/>
</dbReference>
<keyword evidence="4 6" id="KW-0235">DNA replication</keyword>
<dbReference type="Pfam" id="PF05916">
    <property type="entry name" value="Sld5"/>
    <property type="match status" value="1"/>
</dbReference>
<dbReference type="GO" id="GO:0000811">
    <property type="term" value="C:GINS complex"/>
    <property type="evidence" value="ECO:0007669"/>
    <property type="project" value="UniProtKB-UniRule"/>
</dbReference>
<evidence type="ECO:0000256" key="6">
    <source>
        <dbReference type="RuleBase" id="RU367161"/>
    </source>
</evidence>
<reference evidence="9 10" key="1">
    <citation type="submission" date="2014-04" db="EMBL/GenBank/DDBJ databases">
        <title>Evolutionary Origins and Diversification of the Mycorrhizal Mutualists.</title>
        <authorList>
            <consortium name="DOE Joint Genome Institute"/>
            <consortium name="Mycorrhizal Genomics Consortium"/>
            <person name="Kohler A."/>
            <person name="Kuo A."/>
            <person name="Nagy L.G."/>
            <person name="Floudas D."/>
            <person name="Copeland A."/>
            <person name="Barry K.W."/>
            <person name="Cichocki N."/>
            <person name="Veneault-Fourrey C."/>
            <person name="LaButti K."/>
            <person name="Lindquist E.A."/>
            <person name="Lipzen A."/>
            <person name="Lundell T."/>
            <person name="Morin E."/>
            <person name="Murat C."/>
            <person name="Riley R."/>
            <person name="Ohm R."/>
            <person name="Sun H."/>
            <person name="Tunlid A."/>
            <person name="Henrissat B."/>
            <person name="Grigoriev I.V."/>
            <person name="Hibbett D.S."/>
            <person name="Martin F."/>
        </authorList>
    </citation>
    <scope>NUCLEOTIDE SEQUENCE [LARGE SCALE GENOMIC DNA]</scope>
    <source>
        <strain evidence="9 10">Koide BX008</strain>
    </source>
</reference>
<evidence type="ECO:0000256" key="2">
    <source>
        <dbReference type="ARBA" id="ARBA00006343"/>
    </source>
</evidence>
<dbReference type="SUPFAM" id="SSF158573">
    <property type="entry name" value="GINS helical bundle-like"/>
    <property type="match status" value="1"/>
</dbReference>
<comment type="similarity">
    <text evidence="2 6">Belongs to the GINS3/PSF3 family.</text>
</comment>
<dbReference type="CDD" id="cd11713">
    <property type="entry name" value="GINS_A_psf3"/>
    <property type="match status" value="1"/>
</dbReference>